<dbReference type="EMBL" id="CM029037">
    <property type="protein sequence ID" value="KAG2657556.1"/>
    <property type="molecule type" value="Genomic_DNA"/>
</dbReference>
<evidence type="ECO:0000256" key="1">
    <source>
        <dbReference type="SAM" id="Phobius"/>
    </source>
</evidence>
<reference evidence="2" key="1">
    <citation type="submission" date="2020-05" db="EMBL/GenBank/DDBJ databases">
        <title>WGS assembly of Panicum virgatum.</title>
        <authorList>
            <person name="Lovell J.T."/>
            <person name="Jenkins J."/>
            <person name="Shu S."/>
            <person name="Juenger T.E."/>
            <person name="Schmutz J."/>
        </authorList>
    </citation>
    <scope>NUCLEOTIDE SEQUENCE</scope>
    <source>
        <strain evidence="2">AP13</strain>
    </source>
</reference>
<protein>
    <submittedName>
        <fullName evidence="2">Uncharacterized protein</fullName>
    </submittedName>
</protein>
<comment type="caution">
    <text evidence="2">The sequence shown here is derived from an EMBL/GenBank/DDBJ whole genome shotgun (WGS) entry which is preliminary data.</text>
</comment>
<proteinExistence type="predicted"/>
<accession>A0A8T0XI02</accession>
<evidence type="ECO:0000313" key="3">
    <source>
        <dbReference type="Proteomes" id="UP000823388"/>
    </source>
</evidence>
<dbReference type="AlphaFoldDB" id="A0A8T0XI02"/>
<gene>
    <name evidence="2" type="ORF">PVAP13_1KG173374</name>
</gene>
<keyword evidence="3" id="KW-1185">Reference proteome</keyword>
<feature type="transmembrane region" description="Helical" evidence="1">
    <location>
        <begin position="27"/>
        <end position="47"/>
    </location>
</feature>
<evidence type="ECO:0000313" key="2">
    <source>
        <dbReference type="EMBL" id="KAG2657556.1"/>
    </source>
</evidence>
<keyword evidence="1" id="KW-1133">Transmembrane helix</keyword>
<organism evidence="2 3">
    <name type="scientific">Panicum virgatum</name>
    <name type="common">Blackwell switchgrass</name>
    <dbReference type="NCBI Taxonomy" id="38727"/>
    <lineage>
        <taxon>Eukaryota</taxon>
        <taxon>Viridiplantae</taxon>
        <taxon>Streptophyta</taxon>
        <taxon>Embryophyta</taxon>
        <taxon>Tracheophyta</taxon>
        <taxon>Spermatophyta</taxon>
        <taxon>Magnoliopsida</taxon>
        <taxon>Liliopsida</taxon>
        <taxon>Poales</taxon>
        <taxon>Poaceae</taxon>
        <taxon>PACMAD clade</taxon>
        <taxon>Panicoideae</taxon>
        <taxon>Panicodae</taxon>
        <taxon>Paniceae</taxon>
        <taxon>Panicinae</taxon>
        <taxon>Panicum</taxon>
        <taxon>Panicum sect. Hiantes</taxon>
    </lineage>
</organism>
<dbReference type="Proteomes" id="UP000823388">
    <property type="component" value="Chromosome 1K"/>
</dbReference>
<keyword evidence="1" id="KW-0812">Transmembrane</keyword>
<keyword evidence="1" id="KW-0472">Membrane</keyword>
<sequence>MLCVCSMHLAEIVQICSVHVVLTHDCLSMWLVISFVLLISVYLLIWFSCSLVNFGKSNFFAVSYLVLKFSDSNNLLSFFLLDYIIKSKHLYCFRFILSSMP</sequence>
<name>A0A8T0XI02_PANVG</name>